<protein>
    <submittedName>
        <fullName evidence="2">FixH family protein</fullName>
    </submittedName>
</protein>
<name>A0A8J7Q268_9BACT</name>
<reference evidence="2" key="1">
    <citation type="submission" date="2021-03" db="EMBL/GenBank/DDBJ databases">
        <authorList>
            <person name="Wang G."/>
        </authorList>
    </citation>
    <scope>NUCLEOTIDE SEQUENCE</scope>
    <source>
        <strain evidence="2">KCTC 12899</strain>
    </source>
</reference>
<dbReference type="Proteomes" id="UP000664417">
    <property type="component" value="Unassembled WGS sequence"/>
</dbReference>
<gene>
    <name evidence="2" type="ORF">J3U88_05505</name>
</gene>
<organism evidence="2 3">
    <name type="scientific">Acanthopleuribacter pedis</name>
    <dbReference type="NCBI Taxonomy" id="442870"/>
    <lineage>
        <taxon>Bacteria</taxon>
        <taxon>Pseudomonadati</taxon>
        <taxon>Acidobacteriota</taxon>
        <taxon>Holophagae</taxon>
        <taxon>Acanthopleuribacterales</taxon>
        <taxon>Acanthopleuribacteraceae</taxon>
        <taxon>Acanthopleuribacter</taxon>
    </lineage>
</organism>
<comment type="caution">
    <text evidence="2">The sequence shown here is derived from an EMBL/GenBank/DDBJ whole genome shotgun (WGS) entry which is preliminary data.</text>
</comment>
<feature type="chain" id="PRO_5035195380" evidence="1">
    <location>
        <begin position="23"/>
        <end position="140"/>
    </location>
</feature>
<evidence type="ECO:0000256" key="1">
    <source>
        <dbReference type="SAM" id="SignalP"/>
    </source>
</evidence>
<accession>A0A8J7Q268</accession>
<keyword evidence="1" id="KW-0732">Signal</keyword>
<keyword evidence="3" id="KW-1185">Reference proteome</keyword>
<feature type="signal peptide" evidence="1">
    <location>
        <begin position="1"/>
        <end position="22"/>
    </location>
</feature>
<dbReference type="EMBL" id="JAFREP010000004">
    <property type="protein sequence ID" value="MBO1317910.1"/>
    <property type="molecule type" value="Genomic_DNA"/>
</dbReference>
<evidence type="ECO:0000313" key="2">
    <source>
        <dbReference type="EMBL" id="MBO1317910.1"/>
    </source>
</evidence>
<dbReference type="AlphaFoldDB" id="A0A8J7Q268"/>
<evidence type="ECO:0000313" key="3">
    <source>
        <dbReference type="Proteomes" id="UP000664417"/>
    </source>
</evidence>
<proteinExistence type="predicted"/>
<dbReference type="RefSeq" id="WP_207857418.1">
    <property type="nucleotide sequence ID" value="NZ_JAFREP010000004.1"/>
</dbReference>
<sequence length="140" mass="15559">MSALSKTFVLFLAVLFVPLVSAGDKSAATDTKVLSTGDGTYWVRYQIEPATIVLNQTFSLQVAIFQDEALTKPARDITLAVDGRMPQHRHGMNTEPVVTQSEPGRFEVKGMLFHMVGRWQLMFDITRDGETVRAQTALDL</sequence>